<feature type="domain" description="Alpha-D-phosphohexomutase alpha/beta/alpha" evidence="15">
    <location>
        <begin position="485"/>
        <end position="593"/>
    </location>
</feature>
<dbReference type="CDD" id="cd03089">
    <property type="entry name" value="PMM_PGM"/>
    <property type="match status" value="1"/>
</dbReference>
<dbReference type="InterPro" id="IPR016055">
    <property type="entry name" value="A-D-PHexomutase_a/b/a-I/II/III"/>
</dbReference>
<evidence type="ECO:0000256" key="10">
    <source>
        <dbReference type="SAM" id="MobiDB-lite"/>
    </source>
</evidence>
<dbReference type="Pfam" id="PF02878">
    <property type="entry name" value="PGM_PMM_I"/>
    <property type="match status" value="1"/>
</dbReference>
<dbReference type="InterPro" id="IPR005841">
    <property type="entry name" value="Alpha-D-phosphohexomutase_SF"/>
</dbReference>
<evidence type="ECO:0000256" key="9">
    <source>
        <dbReference type="ARBA" id="ARBA00023235"/>
    </source>
</evidence>
<evidence type="ECO:0000259" key="15">
    <source>
        <dbReference type="Pfam" id="PF02880"/>
    </source>
</evidence>
<evidence type="ECO:0000256" key="6">
    <source>
        <dbReference type="ARBA" id="ARBA00022553"/>
    </source>
</evidence>
<evidence type="ECO:0000256" key="4">
    <source>
        <dbReference type="ARBA" id="ARBA00010231"/>
    </source>
</evidence>
<dbReference type="PANTHER" id="PTHR43771">
    <property type="entry name" value="PHOSPHOMANNOMUTASE"/>
    <property type="match status" value="1"/>
</dbReference>
<feature type="domain" description="Alpha-D-phosphohexomutase alpha/beta/alpha" evidence="13">
    <location>
        <begin position="236"/>
        <end position="349"/>
    </location>
</feature>
<dbReference type="AlphaFoldDB" id="A0A3C1KJN9"/>
<evidence type="ECO:0000256" key="11">
    <source>
        <dbReference type="SAM" id="Phobius"/>
    </source>
</evidence>
<dbReference type="InterPro" id="IPR036900">
    <property type="entry name" value="A-D-PHexomutase_C_sf"/>
</dbReference>
<dbReference type="GO" id="GO:0004615">
    <property type="term" value="F:phosphomannomutase activity"/>
    <property type="evidence" value="ECO:0007669"/>
    <property type="project" value="UniProtKB-EC"/>
</dbReference>
<feature type="domain" description="Alpha-D-phosphohexomutase C-terminal" evidence="12">
    <location>
        <begin position="603"/>
        <end position="674"/>
    </location>
</feature>
<dbReference type="InterPro" id="IPR005843">
    <property type="entry name" value="A-D-PHexomutase_C"/>
</dbReference>
<dbReference type="STRING" id="1121937.GCA_000423125_02425"/>
<dbReference type="Pfam" id="PF02879">
    <property type="entry name" value="PGM_PMM_II"/>
    <property type="match status" value="1"/>
</dbReference>
<evidence type="ECO:0000259" key="14">
    <source>
        <dbReference type="Pfam" id="PF02879"/>
    </source>
</evidence>
<feature type="compositionally biased region" description="Acidic residues" evidence="10">
    <location>
        <begin position="168"/>
        <end position="178"/>
    </location>
</feature>
<accession>A0A3C1KJN9</accession>
<dbReference type="Proteomes" id="UP000259273">
    <property type="component" value="Unassembled WGS sequence"/>
</dbReference>
<gene>
    <name evidence="16" type="ORF">DCP75_02980</name>
</gene>
<comment type="caution">
    <text evidence="16">The sequence shown here is derived from an EMBL/GenBank/DDBJ whole genome shotgun (WGS) entry which is preliminary data.</text>
</comment>
<dbReference type="PANTHER" id="PTHR43771:SF2">
    <property type="entry name" value="PHOSPHOMANNOMUTASE_PHOSPHOGLUCOMUTASE"/>
    <property type="match status" value="1"/>
</dbReference>
<keyword evidence="6" id="KW-0597">Phosphoprotein</keyword>
<keyword evidence="7" id="KW-0479">Metal-binding</keyword>
<feature type="region of interest" description="Disordered" evidence="10">
    <location>
        <begin position="165"/>
        <end position="191"/>
    </location>
</feature>
<dbReference type="GO" id="GO:0005975">
    <property type="term" value="P:carbohydrate metabolic process"/>
    <property type="evidence" value="ECO:0007669"/>
    <property type="project" value="InterPro"/>
</dbReference>
<evidence type="ECO:0000259" key="12">
    <source>
        <dbReference type="Pfam" id="PF00408"/>
    </source>
</evidence>
<dbReference type="SUPFAM" id="SSF55957">
    <property type="entry name" value="Phosphoglucomutase, C-terminal domain"/>
    <property type="match status" value="1"/>
</dbReference>
<evidence type="ECO:0000256" key="7">
    <source>
        <dbReference type="ARBA" id="ARBA00022723"/>
    </source>
</evidence>
<keyword evidence="8" id="KW-0460">Magnesium</keyword>
<evidence type="ECO:0000256" key="1">
    <source>
        <dbReference type="ARBA" id="ARBA00000586"/>
    </source>
</evidence>
<evidence type="ECO:0000313" key="16">
    <source>
        <dbReference type="EMBL" id="HAN26683.1"/>
    </source>
</evidence>
<evidence type="ECO:0000256" key="3">
    <source>
        <dbReference type="ARBA" id="ARBA00004699"/>
    </source>
</evidence>
<evidence type="ECO:0000259" key="13">
    <source>
        <dbReference type="Pfam" id="PF02878"/>
    </source>
</evidence>
<dbReference type="EMBL" id="DMND01000052">
    <property type="protein sequence ID" value="HAN26683.1"/>
    <property type="molecule type" value="Genomic_DNA"/>
</dbReference>
<keyword evidence="11" id="KW-1133">Transmembrane helix</keyword>
<reference evidence="16 17" key="1">
    <citation type="journal article" date="2018" name="Nat. Biotechnol.">
        <title>A standardized bacterial taxonomy based on genome phylogeny substantially revises the tree of life.</title>
        <authorList>
            <person name="Parks D.H."/>
            <person name="Chuvochina M."/>
            <person name="Waite D.W."/>
            <person name="Rinke C."/>
            <person name="Skarshewski A."/>
            <person name="Chaumeil P.A."/>
            <person name="Hugenholtz P."/>
        </authorList>
    </citation>
    <scope>NUCLEOTIDE SEQUENCE [LARGE SCALE GENOMIC DNA]</scope>
    <source>
        <strain evidence="16">UBA9158</strain>
    </source>
</reference>
<dbReference type="Gene3D" id="3.30.310.50">
    <property type="entry name" value="Alpha-D-phosphohexomutase, C-terminal domain"/>
    <property type="match status" value="1"/>
</dbReference>
<dbReference type="InterPro" id="IPR005844">
    <property type="entry name" value="A-D-PHexomutase_a/b/a-I"/>
</dbReference>
<evidence type="ECO:0000313" key="17">
    <source>
        <dbReference type="Proteomes" id="UP000259273"/>
    </source>
</evidence>
<keyword evidence="9" id="KW-0413">Isomerase</keyword>
<dbReference type="Pfam" id="PF02880">
    <property type="entry name" value="PGM_PMM_III"/>
    <property type="match status" value="1"/>
</dbReference>
<comment type="pathway">
    <text evidence="3">Nucleotide-sugar biosynthesis; GDP-alpha-D-mannose biosynthesis; alpha-D-mannose 1-phosphate from D-fructose 6-phosphate: step 2/2.</text>
</comment>
<comment type="catalytic activity">
    <reaction evidence="1">
        <text>alpha-D-mannose 1-phosphate = D-mannose 6-phosphate</text>
        <dbReference type="Rhea" id="RHEA:11140"/>
        <dbReference type="ChEBI" id="CHEBI:58409"/>
        <dbReference type="ChEBI" id="CHEBI:58735"/>
        <dbReference type="EC" id="5.4.2.8"/>
    </reaction>
</comment>
<evidence type="ECO:0000256" key="2">
    <source>
        <dbReference type="ARBA" id="ARBA00001946"/>
    </source>
</evidence>
<feature type="transmembrane region" description="Helical" evidence="11">
    <location>
        <begin position="98"/>
        <end position="118"/>
    </location>
</feature>
<dbReference type="EC" id="5.4.2.8" evidence="5"/>
<evidence type="ECO:0000256" key="5">
    <source>
        <dbReference type="ARBA" id="ARBA00012730"/>
    </source>
</evidence>
<keyword evidence="11" id="KW-0812">Transmembrane</keyword>
<comment type="cofactor">
    <cofactor evidence="2">
        <name>Mg(2+)</name>
        <dbReference type="ChEBI" id="CHEBI:18420"/>
    </cofactor>
</comment>
<protein>
    <recommendedName>
        <fullName evidence="5">phosphomannomutase</fullName>
        <ecNumber evidence="5">5.4.2.8</ecNumber>
    </recommendedName>
</protein>
<dbReference type="SUPFAM" id="SSF53738">
    <property type="entry name" value="Phosphoglucomutase, first 3 domains"/>
    <property type="match status" value="3"/>
</dbReference>
<dbReference type="Pfam" id="PF00408">
    <property type="entry name" value="PGM_PMM_IV"/>
    <property type="match status" value="1"/>
</dbReference>
<name>A0A3C1KJN9_9GAMM</name>
<dbReference type="PROSITE" id="PS00710">
    <property type="entry name" value="PGM_PMM"/>
    <property type="match status" value="1"/>
</dbReference>
<organism evidence="16 17">
    <name type="scientific">Haliea salexigens</name>
    <dbReference type="NCBI Taxonomy" id="287487"/>
    <lineage>
        <taxon>Bacteria</taxon>
        <taxon>Pseudomonadati</taxon>
        <taxon>Pseudomonadota</taxon>
        <taxon>Gammaproteobacteria</taxon>
        <taxon>Cellvibrionales</taxon>
        <taxon>Halieaceae</taxon>
        <taxon>Haliea</taxon>
    </lineage>
</organism>
<dbReference type="PRINTS" id="PR00509">
    <property type="entry name" value="PGMPMM"/>
</dbReference>
<dbReference type="InterPro" id="IPR005846">
    <property type="entry name" value="A-D-PHexomutase_a/b/a-III"/>
</dbReference>
<dbReference type="Gene3D" id="3.40.120.10">
    <property type="entry name" value="Alpha-D-Glucose-1,6-Bisphosphate, subunit A, domain 3"/>
    <property type="match status" value="3"/>
</dbReference>
<sequence>MAQLVRADDKPGHQTVILGTFDKALIPRWLELADPANGQVTLQQSHVENGVELITVGSAQAQGETYRVVYTVPDTSWQLAFTPSNALIAQFHISRLPVLLLLALILLGITGGLLLLAARIPGLLASDVARIMRGAGLRGQVQLHLPHLIPLGEHLRKLLTEHRGQAPLEDEDEEEDEPEPPKTSQSDNHLMHPLFQRTSLVEDEPDHASADTHVDLDNADLSHDPVVNAEHFLPAQIFRAYDIRGQAERELGDTTVSLIGRALGTIAADNNESALIVGCDGRTSSPRIKAALIKALLSTGRDVIDIGVVPTPLLYFATRTLQTRSGVMVTGSHNPASYNGLKIVLKNAPSTTGLMQRLRETALAGDFREGRGKASKADPLPAYLEEIISDITLPAPLKVVVDAGNGATSDIAPQLFAELGCDVLQLYCEIDGRFPNRSPDTSREENLSDLAAAVRHNRADLGVAFDGDGDRIAVVTGSGRILRTDQLMMLYVEDVVSRNPGTDVVFDVKCSRNLGQLIVEHGGRPVLSKTGHAFMREKMLETGAMLGGEFSGHIFFGERWYGFDDGMYAAVRLAEILSNQNQTLDDMLDALPQSANTPEILIPVPDDDKFALVQQLVDGAYFPEGKVNTLDGLRVDFNDGWGLVRASNTSAALTARFEASTEQRLRAIMTDFRDQMAVVSPQLTLPE</sequence>
<dbReference type="GO" id="GO:0000287">
    <property type="term" value="F:magnesium ion binding"/>
    <property type="evidence" value="ECO:0007669"/>
    <property type="project" value="InterPro"/>
</dbReference>
<proteinExistence type="inferred from homology"/>
<feature type="domain" description="Alpha-D-phosphohexomutase alpha/beta/alpha" evidence="14">
    <location>
        <begin position="383"/>
        <end position="479"/>
    </location>
</feature>
<evidence type="ECO:0000256" key="8">
    <source>
        <dbReference type="ARBA" id="ARBA00022842"/>
    </source>
</evidence>
<comment type="similarity">
    <text evidence="4">Belongs to the phosphohexose mutase family.</text>
</comment>
<keyword evidence="11" id="KW-0472">Membrane</keyword>
<dbReference type="InterPro" id="IPR005845">
    <property type="entry name" value="A-D-PHexomutase_a/b/a-II"/>
</dbReference>
<dbReference type="InterPro" id="IPR016066">
    <property type="entry name" value="A-D-PHexomutase_CS"/>
</dbReference>